<dbReference type="Proteomes" id="UP001293593">
    <property type="component" value="Unassembled WGS sequence"/>
</dbReference>
<dbReference type="EMBL" id="JAWXYG010000011">
    <property type="protein sequence ID" value="KAK4259876.1"/>
    <property type="molecule type" value="Genomic_DNA"/>
</dbReference>
<sequence length="73" mass="8093">MALNLLLKRNCSVVVEIAQHAKLLNFIDRASNPKSDYSTTGDPNAERLRLMAASSIVSGEDKYLQVIILFETV</sequence>
<proteinExistence type="predicted"/>
<organism evidence="1 2">
    <name type="scientific">Acacia crassicarpa</name>
    <name type="common">northern wattle</name>
    <dbReference type="NCBI Taxonomy" id="499986"/>
    <lineage>
        <taxon>Eukaryota</taxon>
        <taxon>Viridiplantae</taxon>
        <taxon>Streptophyta</taxon>
        <taxon>Embryophyta</taxon>
        <taxon>Tracheophyta</taxon>
        <taxon>Spermatophyta</taxon>
        <taxon>Magnoliopsida</taxon>
        <taxon>eudicotyledons</taxon>
        <taxon>Gunneridae</taxon>
        <taxon>Pentapetalae</taxon>
        <taxon>rosids</taxon>
        <taxon>fabids</taxon>
        <taxon>Fabales</taxon>
        <taxon>Fabaceae</taxon>
        <taxon>Caesalpinioideae</taxon>
        <taxon>mimosoid clade</taxon>
        <taxon>Acacieae</taxon>
        <taxon>Acacia</taxon>
    </lineage>
</organism>
<reference evidence="1" key="1">
    <citation type="submission" date="2023-10" db="EMBL/GenBank/DDBJ databases">
        <title>Chromosome-level genome of the transformable northern wattle, Acacia crassicarpa.</title>
        <authorList>
            <person name="Massaro I."/>
            <person name="Sinha N.R."/>
            <person name="Poethig S."/>
            <person name="Leichty A.R."/>
        </authorList>
    </citation>
    <scope>NUCLEOTIDE SEQUENCE</scope>
    <source>
        <strain evidence="1">Acra3RX</strain>
        <tissue evidence="1">Leaf</tissue>
    </source>
</reference>
<evidence type="ECO:0000313" key="1">
    <source>
        <dbReference type="EMBL" id="KAK4259876.1"/>
    </source>
</evidence>
<accession>A0AAE1IZG3</accession>
<comment type="caution">
    <text evidence="1">The sequence shown here is derived from an EMBL/GenBank/DDBJ whole genome shotgun (WGS) entry which is preliminary data.</text>
</comment>
<protein>
    <submittedName>
        <fullName evidence="1">Uncharacterized protein</fullName>
    </submittedName>
</protein>
<name>A0AAE1IZG3_9FABA</name>
<keyword evidence="2" id="KW-1185">Reference proteome</keyword>
<evidence type="ECO:0000313" key="2">
    <source>
        <dbReference type="Proteomes" id="UP001293593"/>
    </source>
</evidence>
<gene>
    <name evidence="1" type="ORF">QN277_006164</name>
</gene>
<dbReference type="AlphaFoldDB" id="A0AAE1IZG3"/>